<sequence>MKLNISKWILGMALVVAGLSSCVNDLDTIPLDKNTITSATFYDNPESYRQVLAKIYGGLSLTGQVGPDGDQDVLGIDEGASNYIRAYWYMQDMTTEMALWIWSDPGIPELQTNEWTSANEISLGMYYRIFYQIALANELIRESSEGKLNGRGVADVAKEDIFGYRAEARFLRALSYYHALDLYGSVPFVTENDNVGAFLPQQISKQDLFAYIETELKELETLLPAPGQNMAGRVDVAAAWMVLAKLYLNAEVYISTPKYTEVLTYSKKVIDSKYKLDANYQNLFLADNHTADGIILGVVNDGINALSWGGTTMIACSAWASDMDAFSYGINAWGGNRARKQLIDKFVDYTGATDKRAMFYATDRTATTDVITEFKNGYSVMKYKNITSDGSKGSNIGHMDIDFPLLRTADAYLMYAEAVLRGATGGTTSEALSYVNEVRQRAYGGADGNIQLSELTLDFILDERAREFYWEGYRRTDLVRFNKFTSGDYLWEWKGGVYEGKALPDHFNHFPIPASDINANPNLKQDGY</sequence>
<protein>
    <submittedName>
        <fullName evidence="8">Starch-binding associating with outer membrane</fullName>
    </submittedName>
</protein>
<dbReference type="Gene3D" id="1.25.40.390">
    <property type="match status" value="1"/>
</dbReference>
<evidence type="ECO:0000256" key="4">
    <source>
        <dbReference type="ARBA" id="ARBA00023136"/>
    </source>
</evidence>
<dbReference type="GO" id="GO:0009279">
    <property type="term" value="C:cell outer membrane"/>
    <property type="evidence" value="ECO:0007669"/>
    <property type="project" value="UniProtKB-SubCell"/>
</dbReference>
<gene>
    <name evidence="8" type="ORF">SAMN06265379_11444</name>
</gene>
<feature type="chain" id="PRO_5022081079" evidence="6">
    <location>
        <begin position="26"/>
        <end position="528"/>
    </location>
</feature>
<comment type="similarity">
    <text evidence="2">Belongs to the SusD family.</text>
</comment>
<evidence type="ECO:0000256" key="2">
    <source>
        <dbReference type="ARBA" id="ARBA00006275"/>
    </source>
</evidence>
<dbReference type="Proteomes" id="UP000319040">
    <property type="component" value="Unassembled WGS sequence"/>
</dbReference>
<proteinExistence type="inferred from homology"/>
<evidence type="ECO:0000256" key="5">
    <source>
        <dbReference type="ARBA" id="ARBA00023237"/>
    </source>
</evidence>
<dbReference type="SUPFAM" id="SSF48452">
    <property type="entry name" value="TPR-like"/>
    <property type="match status" value="1"/>
</dbReference>
<accession>A0A521F560</accession>
<evidence type="ECO:0000313" key="8">
    <source>
        <dbReference type="EMBL" id="SMO91328.1"/>
    </source>
</evidence>
<keyword evidence="5" id="KW-0998">Cell outer membrane</keyword>
<dbReference type="Pfam" id="PF07980">
    <property type="entry name" value="SusD_RagB"/>
    <property type="match status" value="1"/>
</dbReference>
<keyword evidence="4" id="KW-0472">Membrane</keyword>
<keyword evidence="3 6" id="KW-0732">Signal</keyword>
<organism evidence="8 9">
    <name type="scientific">Saccharicrinis carchari</name>
    <dbReference type="NCBI Taxonomy" id="1168039"/>
    <lineage>
        <taxon>Bacteria</taxon>
        <taxon>Pseudomonadati</taxon>
        <taxon>Bacteroidota</taxon>
        <taxon>Bacteroidia</taxon>
        <taxon>Marinilabiliales</taxon>
        <taxon>Marinilabiliaceae</taxon>
        <taxon>Saccharicrinis</taxon>
    </lineage>
</organism>
<reference evidence="8 9" key="1">
    <citation type="submission" date="2017-05" db="EMBL/GenBank/DDBJ databases">
        <authorList>
            <person name="Varghese N."/>
            <person name="Submissions S."/>
        </authorList>
    </citation>
    <scope>NUCLEOTIDE SEQUENCE [LARGE SCALE GENOMIC DNA]</scope>
    <source>
        <strain evidence="8 9">DSM 27040</strain>
    </source>
</reference>
<comment type="subcellular location">
    <subcellularLocation>
        <location evidence="1">Cell outer membrane</location>
    </subcellularLocation>
</comment>
<dbReference type="PROSITE" id="PS51257">
    <property type="entry name" value="PROKAR_LIPOPROTEIN"/>
    <property type="match status" value="1"/>
</dbReference>
<name>A0A521F560_SACCC</name>
<dbReference type="InterPro" id="IPR011990">
    <property type="entry name" value="TPR-like_helical_dom_sf"/>
</dbReference>
<evidence type="ECO:0000259" key="7">
    <source>
        <dbReference type="Pfam" id="PF07980"/>
    </source>
</evidence>
<dbReference type="AlphaFoldDB" id="A0A521F560"/>
<dbReference type="Gene3D" id="1.10.3780.10">
    <property type="entry name" value="SusD-like"/>
    <property type="match status" value="1"/>
</dbReference>
<keyword evidence="9" id="KW-1185">Reference proteome</keyword>
<dbReference type="OrthoDB" id="5694214at2"/>
<evidence type="ECO:0000313" key="9">
    <source>
        <dbReference type="Proteomes" id="UP000319040"/>
    </source>
</evidence>
<evidence type="ECO:0000256" key="1">
    <source>
        <dbReference type="ARBA" id="ARBA00004442"/>
    </source>
</evidence>
<dbReference type="Gene3D" id="1.25.40.10">
    <property type="entry name" value="Tetratricopeptide repeat domain"/>
    <property type="match status" value="1"/>
</dbReference>
<dbReference type="EMBL" id="FXTB01000014">
    <property type="protein sequence ID" value="SMO91328.1"/>
    <property type="molecule type" value="Genomic_DNA"/>
</dbReference>
<dbReference type="RefSeq" id="WP_142534723.1">
    <property type="nucleotide sequence ID" value="NZ_FXTB01000014.1"/>
</dbReference>
<evidence type="ECO:0000256" key="3">
    <source>
        <dbReference type="ARBA" id="ARBA00022729"/>
    </source>
</evidence>
<dbReference type="CDD" id="cd08977">
    <property type="entry name" value="SusD"/>
    <property type="match status" value="1"/>
</dbReference>
<dbReference type="InterPro" id="IPR012944">
    <property type="entry name" value="SusD_RagB_dom"/>
</dbReference>
<feature type="domain" description="RagB/SusD" evidence="7">
    <location>
        <begin position="366"/>
        <end position="525"/>
    </location>
</feature>
<evidence type="ECO:0000256" key="6">
    <source>
        <dbReference type="SAM" id="SignalP"/>
    </source>
</evidence>
<feature type="signal peptide" evidence="6">
    <location>
        <begin position="1"/>
        <end position="25"/>
    </location>
</feature>